<dbReference type="PANTHER" id="PTHR33175:SF3">
    <property type="entry name" value="DNA-BINDING PROTEIN HU-BETA"/>
    <property type="match status" value="1"/>
</dbReference>
<gene>
    <name evidence="5" type="ORF">DS745_00675</name>
</gene>
<evidence type="ECO:0000313" key="6">
    <source>
        <dbReference type="Proteomes" id="UP000290649"/>
    </source>
</evidence>
<dbReference type="GO" id="GO:0003677">
    <property type="term" value="F:DNA binding"/>
    <property type="evidence" value="ECO:0007669"/>
    <property type="project" value="UniProtKB-KW"/>
</dbReference>
<dbReference type="EMBL" id="QOUX01000001">
    <property type="protein sequence ID" value="RXJ04617.1"/>
    <property type="molecule type" value="Genomic_DNA"/>
</dbReference>
<evidence type="ECO:0000313" key="5">
    <source>
        <dbReference type="EMBL" id="RXJ04617.1"/>
    </source>
</evidence>
<keyword evidence="3 5" id="KW-0238">DNA-binding</keyword>
<dbReference type="PRINTS" id="PR01727">
    <property type="entry name" value="DNABINDINGHU"/>
</dbReference>
<dbReference type="CDD" id="cd13831">
    <property type="entry name" value="HU"/>
    <property type="match status" value="1"/>
</dbReference>
<keyword evidence="2" id="KW-0226">DNA condensation</keyword>
<dbReference type="GO" id="GO:0010467">
    <property type="term" value="P:gene expression"/>
    <property type="evidence" value="ECO:0007669"/>
    <property type="project" value="UniProtKB-ARBA"/>
</dbReference>
<dbReference type="SMART" id="SM00411">
    <property type="entry name" value="BHL"/>
    <property type="match status" value="1"/>
</dbReference>
<dbReference type="GO" id="GO:1990103">
    <property type="term" value="C:DnaA-HU complex"/>
    <property type="evidence" value="ECO:0007669"/>
    <property type="project" value="UniProtKB-ARBA"/>
</dbReference>
<evidence type="ECO:0000256" key="1">
    <source>
        <dbReference type="ARBA" id="ARBA00010529"/>
    </source>
</evidence>
<comment type="caution">
    <text evidence="5">The sequence shown here is derived from an EMBL/GenBank/DDBJ whole genome shotgun (WGS) entry which is preliminary data.</text>
</comment>
<dbReference type="InterPro" id="IPR010992">
    <property type="entry name" value="IHF-like_DNA-bd_dom_sf"/>
</dbReference>
<dbReference type="Proteomes" id="UP000290649">
    <property type="component" value="Unassembled WGS sequence"/>
</dbReference>
<dbReference type="GO" id="GO:0006270">
    <property type="term" value="P:DNA replication initiation"/>
    <property type="evidence" value="ECO:0007669"/>
    <property type="project" value="UniProtKB-ARBA"/>
</dbReference>
<dbReference type="FunFam" id="4.10.520.10:FF:000001">
    <property type="entry name" value="DNA-binding protein HU"/>
    <property type="match status" value="1"/>
</dbReference>
<dbReference type="GO" id="GO:0030261">
    <property type="term" value="P:chromosome condensation"/>
    <property type="evidence" value="ECO:0007669"/>
    <property type="project" value="UniProtKB-KW"/>
</dbReference>
<dbReference type="GO" id="GO:0042802">
    <property type="term" value="F:identical protein binding"/>
    <property type="evidence" value="ECO:0007669"/>
    <property type="project" value="UniProtKB-ARBA"/>
</dbReference>
<dbReference type="SUPFAM" id="SSF47729">
    <property type="entry name" value="IHF-like DNA-binding proteins"/>
    <property type="match status" value="1"/>
</dbReference>
<comment type="similarity">
    <text evidence="1 4">Belongs to the bacterial histone-like protein family.</text>
</comment>
<proteinExistence type="inferred from homology"/>
<dbReference type="GO" id="GO:1990178">
    <property type="term" value="C:HU-DNA complex"/>
    <property type="evidence" value="ECO:0007669"/>
    <property type="project" value="UniProtKB-ARBA"/>
</dbReference>
<dbReference type="InterPro" id="IPR020816">
    <property type="entry name" value="Histone-like_DNA-bd_CS"/>
</dbReference>
<accession>A0A4Q0VXZ3</accession>
<name>A0A4Q0VXZ3_9BACI</name>
<dbReference type="AlphaFoldDB" id="A0A4Q0VXZ3"/>
<dbReference type="InterPro" id="IPR000119">
    <property type="entry name" value="Hist_DNA-bd"/>
</dbReference>
<reference evidence="5 6" key="1">
    <citation type="journal article" date="2019" name="Int. J. Syst. Evol. Microbiol.">
        <title>Anaerobacillus alkaliphilus sp. nov., a novel alkaliphilic and moderately halophilic bacterium.</title>
        <authorList>
            <person name="Borsodi A.K."/>
            <person name="Aszalos J.M."/>
            <person name="Bihari P."/>
            <person name="Nagy I."/>
            <person name="Schumann P."/>
            <person name="Sproer C."/>
            <person name="Kovacs A.L."/>
            <person name="Boka K."/>
            <person name="Dobosy P."/>
            <person name="Ovari M."/>
            <person name="Szili-Kovacs T."/>
            <person name="Toth E."/>
        </authorList>
    </citation>
    <scope>NUCLEOTIDE SEQUENCE [LARGE SCALE GENOMIC DNA]</scope>
    <source>
        <strain evidence="5 6">B16-10</strain>
    </source>
</reference>
<dbReference type="PANTHER" id="PTHR33175">
    <property type="entry name" value="DNA-BINDING PROTEIN HU"/>
    <property type="match status" value="1"/>
</dbReference>
<dbReference type="Gene3D" id="4.10.520.10">
    <property type="entry name" value="IHF-like DNA-binding proteins"/>
    <property type="match status" value="1"/>
</dbReference>
<evidence type="ECO:0000256" key="3">
    <source>
        <dbReference type="ARBA" id="ARBA00023125"/>
    </source>
</evidence>
<keyword evidence="6" id="KW-1185">Reference proteome</keyword>
<dbReference type="PROSITE" id="PS00045">
    <property type="entry name" value="HISTONE_LIKE"/>
    <property type="match status" value="1"/>
</dbReference>
<dbReference type="GO" id="GO:0005829">
    <property type="term" value="C:cytosol"/>
    <property type="evidence" value="ECO:0007669"/>
    <property type="project" value="TreeGrafter"/>
</dbReference>
<organism evidence="5 6">
    <name type="scientific">Anaerobacillus alkaliphilus</name>
    <dbReference type="NCBI Taxonomy" id="1548597"/>
    <lineage>
        <taxon>Bacteria</taxon>
        <taxon>Bacillati</taxon>
        <taxon>Bacillota</taxon>
        <taxon>Bacilli</taxon>
        <taxon>Bacillales</taxon>
        <taxon>Bacillaceae</taxon>
        <taxon>Anaerobacillus</taxon>
    </lineage>
</organism>
<protein>
    <submittedName>
        <fullName evidence="5">HU family DNA-binding protein</fullName>
    </submittedName>
</protein>
<dbReference type="GO" id="GO:0030527">
    <property type="term" value="F:structural constituent of chromatin"/>
    <property type="evidence" value="ECO:0007669"/>
    <property type="project" value="InterPro"/>
</dbReference>
<evidence type="ECO:0000256" key="4">
    <source>
        <dbReference type="RuleBase" id="RU003939"/>
    </source>
</evidence>
<evidence type="ECO:0000256" key="2">
    <source>
        <dbReference type="ARBA" id="ARBA00023067"/>
    </source>
</evidence>
<dbReference type="Pfam" id="PF00216">
    <property type="entry name" value="Bac_DNA_binding"/>
    <property type="match status" value="1"/>
</dbReference>
<sequence>MCKKLNNAKFWEEVKSMNKTELINAVAEKSSLSKKDATSAVDAVFEAITDSLQSGDKVQLIGFGNFEVRERAARKGRNPQTGEEIEIAASKVPAFKPGKQLKDAVK</sequence>